<dbReference type="PANTHER" id="PTHR43280:SF2">
    <property type="entry name" value="HTH-TYPE TRANSCRIPTIONAL REGULATOR EXSA"/>
    <property type="match status" value="1"/>
</dbReference>
<dbReference type="RefSeq" id="WP_204819212.1">
    <property type="nucleotide sequence ID" value="NZ_JANHOF010000003.1"/>
</dbReference>
<dbReference type="PANTHER" id="PTHR43280">
    <property type="entry name" value="ARAC-FAMILY TRANSCRIPTIONAL REGULATOR"/>
    <property type="match status" value="1"/>
</dbReference>
<dbReference type="PROSITE" id="PS50110">
    <property type="entry name" value="RESPONSE_REGULATORY"/>
    <property type="match status" value="1"/>
</dbReference>
<sequence length="538" mass="62601">MYKLMIVDDEPLFTDGLAECLRDLRNPEWEIFKAYHAEDALERLERVPVDVLLLDIRMPGMNGLELHREVQRRWPKCKVLFLTGHDEFGYVQEALRQGGTEYILKTEGDEVIIAALEKTAKELDADDQRDQWAAQARARWVQAKSSLHKSLFMELVSGEAEVEQLAEQFEDLAISLNPQQPVLMALGKVDQWRTEVRPADRSLFLFAVQNVAQDLLRPSTSLFSIDIDRSHILWFIQTSTPEASQDRALLFAQGIMGQVQEKCAQLFKLEMSLVISDKFVPFQETHVQYHQLKNKLFRHFGLQNQLFLIDHKQEGQEAGKTVYQHKLAQLKFAIEHNRRAEFRHALMQFEELSGSQSRSASWDRTQLYFTLVSIALDTMRQWDLREEVEARIDLSALFSGPPLESWDRFLALYGELIELLFDKRSREWEQQGMDVIMRIKAFIVQELHADLSLSRIAEYVSYHPAYLSRLYKQLSGRSLSEDIAEMRLKRAEQLLPDKQLKINEIGKTVGFDSPRYFTKFFKSHTGLTPQEFRERSGQ</sequence>
<keyword evidence="1" id="KW-0805">Transcription regulation</keyword>
<dbReference type="Proteomes" id="UP001589818">
    <property type="component" value="Unassembled WGS sequence"/>
</dbReference>
<dbReference type="SUPFAM" id="SSF52172">
    <property type="entry name" value="CheY-like"/>
    <property type="match status" value="1"/>
</dbReference>
<dbReference type="InterPro" id="IPR001789">
    <property type="entry name" value="Sig_transdc_resp-reg_receiver"/>
</dbReference>
<proteinExistence type="predicted"/>
<dbReference type="PROSITE" id="PS01124">
    <property type="entry name" value="HTH_ARAC_FAMILY_2"/>
    <property type="match status" value="1"/>
</dbReference>
<feature type="modified residue" description="4-aspartylphosphate" evidence="4">
    <location>
        <position position="55"/>
    </location>
</feature>
<evidence type="ECO:0000256" key="3">
    <source>
        <dbReference type="ARBA" id="ARBA00023163"/>
    </source>
</evidence>
<dbReference type="EMBL" id="JBHLVF010000006">
    <property type="protein sequence ID" value="MFC0390321.1"/>
    <property type="molecule type" value="Genomic_DNA"/>
</dbReference>
<dbReference type="InterPro" id="IPR011006">
    <property type="entry name" value="CheY-like_superfamily"/>
</dbReference>
<name>A0ABV6J382_9BACL</name>
<accession>A0ABV6J382</accession>
<dbReference type="SUPFAM" id="SSF46689">
    <property type="entry name" value="Homeodomain-like"/>
    <property type="match status" value="2"/>
</dbReference>
<protein>
    <submittedName>
        <fullName evidence="7">Response regulator</fullName>
    </submittedName>
</protein>
<dbReference type="Gene3D" id="1.10.10.60">
    <property type="entry name" value="Homeodomain-like"/>
    <property type="match status" value="2"/>
</dbReference>
<reference evidence="7 8" key="1">
    <citation type="submission" date="2024-09" db="EMBL/GenBank/DDBJ databases">
        <authorList>
            <person name="Sun Q."/>
            <person name="Mori K."/>
        </authorList>
    </citation>
    <scope>NUCLEOTIDE SEQUENCE [LARGE SCALE GENOMIC DNA]</scope>
    <source>
        <strain evidence="7 8">CCM 4839</strain>
    </source>
</reference>
<evidence type="ECO:0000259" key="6">
    <source>
        <dbReference type="PROSITE" id="PS50110"/>
    </source>
</evidence>
<evidence type="ECO:0000313" key="7">
    <source>
        <dbReference type="EMBL" id="MFC0390321.1"/>
    </source>
</evidence>
<comment type="caution">
    <text evidence="7">The sequence shown here is derived from an EMBL/GenBank/DDBJ whole genome shotgun (WGS) entry which is preliminary data.</text>
</comment>
<gene>
    <name evidence="7" type="ORF">ACFFJ8_02910</name>
</gene>
<keyword evidence="8" id="KW-1185">Reference proteome</keyword>
<dbReference type="InterPro" id="IPR009057">
    <property type="entry name" value="Homeodomain-like_sf"/>
</dbReference>
<feature type="domain" description="Response regulatory" evidence="6">
    <location>
        <begin position="3"/>
        <end position="120"/>
    </location>
</feature>
<evidence type="ECO:0000256" key="1">
    <source>
        <dbReference type="ARBA" id="ARBA00023015"/>
    </source>
</evidence>
<keyword evidence="2" id="KW-0238">DNA-binding</keyword>
<dbReference type="Pfam" id="PF12833">
    <property type="entry name" value="HTH_18"/>
    <property type="match status" value="1"/>
</dbReference>
<feature type="domain" description="HTH araC/xylS-type" evidence="5">
    <location>
        <begin position="437"/>
        <end position="535"/>
    </location>
</feature>
<evidence type="ECO:0000313" key="8">
    <source>
        <dbReference type="Proteomes" id="UP001589818"/>
    </source>
</evidence>
<dbReference type="CDD" id="cd17536">
    <property type="entry name" value="REC_YesN-like"/>
    <property type="match status" value="1"/>
</dbReference>
<organism evidence="7 8">
    <name type="scientific">Paenibacillus mendelii</name>
    <dbReference type="NCBI Taxonomy" id="206163"/>
    <lineage>
        <taxon>Bacteria</taxon>
        <taxon>Bacillati</taxon>
        <taxon>Bacillota</taxon>
        <taxon>Bacilli</taxon>
        <taxon>Bacillales</taxon>
        <taxon>Paenibacillaceae</taxon>
        <taxon>Paenibacillus</taxon>
    </lineage>
</organism>
<dbReference type="Gene3D" id="3.40.50.2300">
    <property type="match status" value="1"/>
</dbReference>
<dbReference type="SMART" id="SM00342">
    <property type="entry name" value="HTH_ARAC"/>
    <property type="match status" value="1"/>
</dbReference>
<dbReference type="InterPro" id="IPR020449">
    <property type="entry name" value="Tscrpt_reg_AraC-type_HTH"/>
</dbReference>
<evidence type="ECO:0000259" key="5">
    <source>
        <dbReference type="PROSITE" id="PS01124"/>
    </source>
</evidence>
<keyword evidence="3" id="KW-0804">Transcription</keyword>
<dbReference type="PRINTS" id="PR00032">
    <property type="entry name" value="HTHARAC"/>
</dbReference>
<dbReference type="Pfam" id="PF00072">
    <property type="entry name" value="Response_reg"/>
    <property type="match status" value="1"/>
</dbReference>
<evidence type="ECO:0000256" key="2">
    <source>
        <dbReference type="ARBA" id="ARBA00023125"/>
    </source>
</evidence>
<keyword evidence="4" id="KW-0597">Phosphoprotein</keyword>
<dbReference type="SMART" id="SM00448">
    <property type="entry name" value="REC"/>
    <property type="match status" value="1"/>
</dbReference>
<evidence type="ECO:0000256" key="4">
    <source>
        <dbReference type="PROSITE-ProRule" id="PRU00169"/>
    </source>
</evidence>
<dbReference type="InterPro" id="IPR018060">
    <property type="entry name" value="HTH_AraC"/>
</dbReference>